<dbReference type="PANTHER" id="PTHR24252:SF28">
    <property type="entry name" value="TRANSMEMBRANE PROTEASE SERINE 11C ISOFORM X1"/>
    <property type="match status" value="1"/>
</dbReference>
<keyword evidence="2 5" id="KW-0378">Hydrolase</keyword>
<dbReference type="InterPro" id="IPR018114">
    <property type="entry name" value="TRYPSIN_HIS"/>
</dbReference>
<feature type="domain" description="Peptidase S1" evidence="6">
    <location>
        <begin position="4"/>
        <end position="233"/>
    </location>
</feature>
<name>A0ABN9FQ42_9NEOB</name>
<reference evidence="7" key="1">
    <citation type="submission" date="2023-05" db="EMBL/GenBank/DDBJ databases">
        <authorList>
            <person name="Stuckert A."/>
        </authorList>
    </citation>
    <scope>NUCLEOTIDE SEQUENCE</scope>
</reference>
<dbReference type="PRINTS" id="PR00722">
    <property type="entry name" value="CHYMOTRYPSIN"/>
</dbReference>
<dbReference type="PROSITE" id="PS50240">
    <property type="entry name" value="TRYPSIN_DOM"/>
    <property type="match status" value="1"/>
</dbReference>
<keyword evidence="3 5" id="KW-0720">Serine protease</keyword>
<evidence type="ECO:0000256" key="2">
    <source>
        <dbReference type="ARBA" id="ARBA00022801"/>
    </source>
</evidence>
<evidence type="ECO:0000313" key="8">
    <source>
        <dbReference type="Proteomes" id="UP001162483"/>
    </source>
</evidence>
<comment type="caution">
    <text evidence="7">The sequence shown here is derived from an EMBL/GenBank/DDBJ whole genome shotgun (WGS) entry which is preliminary data.</text>
</comment>
<protein>
    <recommendedName>
        <fullName evidence="6">Peptidase S1 domain-containing protein</fullName>
    </recommendedName>
</protein>
<gene>
    <name evidence="7" type="ORF">SPARVUS_LOCUS12557836</name>
</gene>
<keyword evidence="8" id="KW-1185">Reference proteome</keyword>
<sequence>SSRIVGGSPAPSGSWPWQASLRLHGQHKCGATLISNTWLISAAHCFELSTDVNSWTAVLGSLSSSPGFGLKFRRIIVYDSFSFGDSENDIALLELSAPVNFQQNIRTACLPKASDNFPDGSSCYVTGWGALEFNGPKPRVLQQAEVKIINPDVCASPQMYGNKIQPAMLCAGYVEGKIDACQGDSGGPLVSMQNTKWFLIGVVSTGYECALPNKPGIYTRVTSLRNWITQKSGL</sequence>
<evidence type="ECO:0000256" key="1">
    <source>
        <dbReference type="ARBA" id="ARBA00022670"/>
    </source>
</evidence>
<keyword evidence="1 5" id="KW-0645">Protease</keyword>
<dbReference type="Pfam" id="PF00089">
    <property type="entry name" value="Trypsin"/>
    <property type="match status" value="1"/>
</dbReference>
<dbReference type="SMART" id="SM00020">
    <property type="entry name" value="Tryp_SPc"/>
    <property type="match status" value="1"/>
</dbReference>
<dbReference type="InterPro" id="IPR001254">
    <property type="entry name" value="Trypsin_dom"/>
</dbReference>
<dbReference type="SUPFAM" id="SSF50494">
    <property type="entry name" value="Trypsin-like serine proteases"/>
    <property type="match status" value="1"/>
</dbReference>
<dbReference type="PANTHER" id="PTHR24252">
    <property type="entry name" value="ACROSIN-RELATED"/>
    <property type="match status" value="1"/>
</dbReference>
<dbReference type="InterPro" id="IPR043504">
    <property type="entry name" value="Peptidase_S1_PA_chymotrypsin"/>
</dbReference>
<accession>A0ABN9FQ42</accession>
<proteinExistence type="predicted"/>
<organism evidence="7 8">
    <name type="scientific">Staurois parvus</name>
    <dbReference type="NCBI Taxonomy" id="386267"/>
    <lineage>
        <taxon>Eukaryota</taxon>
        <taxon>Metazoa</taxon>
        <taxon>Chordata</taxon>
        <taxon>Craniata</taxon>
        <taxon>Vertebrata</taxon>
        <taxon>Euteleostomi</taxon>
        <taxon>Amphibia</taxon>
        <taxon>Batrachia</taxon>
        <taxon>Anura</taxon>
        <taxon>Neobatrachia</taxon>
        <taxon>Ranoidea</taxon>
        <taxon>Ranidae</taxon>
        <taxon>Staurois</taxon>
    </lineage>
</organism>
<dbReference type="CDD" id="cd00190">
    <property type="entry name" value="Tryp_SPc"/>
    <property type="match status" value="1"/>
</dbReference>
<evidence type="ECO:0000313" key="7">
    <source>
        <dbReference type="EMBL" id="CAI9599195.1"/>
    </source>
</evidence>
<evidence type="ECO:0000256" key="5">
    <source>
        <dbReference type="RuleBase" id="RU363034"/>
    </source>
</evidence>
<evidence type="ECO:0000259" key="6">
    <source>
        <dbReference type="PROSITE" id="PS50240"/>
    </source>
</evidence>
<dbReference type="PROSITE" id="PS00134">
    <property type="entry name" value="TRYPSIN_HIS"/>
    <property type="match status" value="1"/>
</dbReference>
<dbReference type="InterPro" id="IPR001314">
    <property type="entry name" value="Peptidase_S1A"/>
</dbReference>
<keyword evidence="4" id="KW-1015">Disulfide bond</keyword>
<feature type="non-terminal residue" evidence="7">
    <location>
        <position position="1"/>
    </location>
</feature>
<dbReference type="Proteomes" id="UP001162483">
    <property type="component" value="Unassembled WGS sequence"/>
</dbReference>
<dbReference type="InterPro" id="IPR033116">
    <property type="entry name" value="TRYPSIN_SER"/>
</dbReference>
<dbReference type="PROSITE" id="PS00135">
    <property type="entry name" value="TRYPSIN_SER"/>
    <property type="match status" value="1"/>
</dbReference>
<evidence type="ECO:0000256" key="4">
    <source>
        <dbReference type="ARBA" id="ARBA00023157"/>
    </source>
</evidence>
<dbReference type="Gene3D" id="2.40.10.10">
    <property type="entry name" value="Trypsin-like serine proteases"/>
    <property type="match status" value="2"/>
</dbReference>
<dbReference type="InterPro" id="IPR009003">
    <property type="entry name" value="Peptidase_S1_PA"/>
</dbReference>
<dbReference type="EMBL" id="CATNWA010017265">
    <property type="protein sequence ID" value="CAI9599195.1"/>
    <property type="molecule type" value="Genomic_DNA"/>
</dbReference>
<evidence type="ECO:0000256" key="3">
    <source>
        <dbReference type="ARBA" id="ARBA00022825"/>
    </source>
</evidence>